<accession>B1V921</accession>
<evidence type="ECO:0000313" key="1">
    <source>
        <dbReference type="EMBL" id="CAM11453.1"/>
    </source>
</evidence>
<dbReference type="KEGG" id="pal:PA0118"/>
<evidence type="ECO:0000313" key="2">
    <source>
        <dbReference type="Proteomes" id="UP000008323"/>
    </source>
</evidence>
<dbReference type="EMBL" id="AM422018">
    <property type="protein sequence ID" value="CAM11453.1"/>
    <property type="molecule type" value="Genomic_DNA"/>
</dbReference>
<gene>
    <name evidence="1" type="ordered locus">PA0118</name>
</gene>
<dbReference type="Proteomes" id="UP000008323">
    <property type="component" value="Chromosome"/>
</dbReference>
<sequence length="183" mass="21524">MVKSLDTSKPLYDEIGTEYKFGRIKDDNMGGYFYYIREKREGYPLSIMSFSINDNSNNRENKEINCPKYFSTKKPPTLEEWKNNAILKPNEYTFLEIANIFLNLNTNKLNPTPITLYDENGDEFKLEKSINMYFIRRVKGTSAQYEVSFPYNSQHNQKVEVSKYFSTTNPPSSGINNNWRQQK</sequence>
<proteinExistence type="predicted"/>
<name>B1V921_PHYAS</name>
<dbReference type="AlphaFoldDB" id="B1V921"/>
<protein>
    <submittedName>
        <fullName evidence="1">Uncharacterized protein</fullName>
    </submittedName>
</protein>
<reference evidence="1 2" key="1">
    <citation type="journal article" date="2008" name="J. Bacteriol.">
        <title>Comparative genome analysis of 'Candidatus Phytoplasma australiense' (subgroup tuf-Australia I; rp-A) and 'Ca. Phytoplasma asteris' strains OY-M and AY-WB.</title>
        <authorList>
            <person name="Tran-Nguyen L.T."/>
            <person name="Kube M."/>
            <person name="Schneider B."/>
            <person name="Reinhardt R."/>
            <person name="Gibb K.S."/>
        </authorList>
    </citation>
    <scope>NUCLEOTIDE SEQUENCE [LARGE SCALE GENOMIC DNA]</scope>
</reference>
<organism evidence="1 2">
    <name type="scientific">Phytoplasma australiense</name>
    <dbReference type="NCBI Taxonomy" id="59748"/>
    <lineage>
        <taxon>Bacteria</taxon>
        <taxon>Bacillati</taxon>
        <taxon>Mycoplasmatota</taxon>
        <taxon>Mollicutes</taxon>
        <taxon>Acholeplasmatales</taxon>
        <taxon>Acholeplasmataceae</taxon>
        <taxon>Candidatus Phytoplasma</taxon>
        <taxon>16SrXII (Stolbur group)</taxon>
    </lineage>
</organism>